<evidence type="ECO:0000313" key="5">
    <source>
        <dbReference type="EMBL" id="ODR53930.1"/>
    </source>
</evidence>
<dbReference type="PANTHER" id="PTHR30501:SF2">
    <property type="entry name" value="UPF0597 PROTEIN YHAM"/>
    <property type="match status" value="1"/>
</dbReference>
<reference evidence="5 6" key="2">
    <citation type="submission" date="2016-08" db="EMBL/GenBank/DDBJ databases">
        <authorList>
            <person name="Seilhamer J.J."/>
        </authorList>
    </citation>
    <scope>NUCLEOTIDE SEQUENCE [LARGE SCALE GENOMIC DNA]</scope>
    <source>
        <strain evidence="5 6">NML150140-1</strain>
    </source>
</reference>
<dbReference type="Pfam" id="PF03313">
    <property type="entry name" value="SDH_alpha"/>
    <property type="match status" value="1"/>
</dbReference>
<organism evidence="5 6">
    <name type="scientific">Eisenbergiella tayi</name>
    <dbReference type="NCBI Taxonomy" id="1432052"/>
    <lineage>
        <taxon>Bacteria</taxon>
        <taxon>Bacillati</taxon>
        <taxon>Bacillota</taxon>
        <taxon>Clostridia</taxon>
        <taxon>Lachnospirales</taxon>
        <taxon>Lachnospiraceae</taxon>
        <taxon>Eisenbergiella</taxon>
    </lineage>
</organism>
<keyword evidence="2" id="KW-0472">Membrane</keyword>
<dbReference type="Proteomes" id="UP000094271">
    <property type="component" value="Unassembled WGS sequence"/>
</dbReference>
<evidence type="ECO:0000259" key="3">
    <source>
        <dbReference type="Pfam" id="PF03313"/>
    </source>
</evidence>
<evidence type="ECO:0000256" key="1">
    <source>
        <dbReference type="HAMAP-Rule" id="MF_01845"/>
    </source>
</evidence>
<feature type="transmembrane region" description="Helical" evidence="2">
    <location>
        <begin position="318"/>
        <end position="340"/>
    </location>
</feature>
<dbReference type="GO" id="GO:0080146">
    <property type="term" value="F:L-cysteine desulfhydrase activity"/>
    <property type="evidence" value="ECO:0007669"/>
    <property type="project" value="TreeGrafter"/>
</dbReference>
<evidence type="ECO:0000313" key="7">
    <source>
        <dbReference type="Proteomes" id="UP000094869"/>
    </source>
</evidence>
<reference evidence="4 7" key="1">
    <citation type="submission" date="2016-08" db="EMBL/GenBank/DDBJ databases">
        <title>Characterization of Isolates of Eisenbergiella tayi Derived from Blood Cultures, Using Whole Genome Sequencing.</title>
        <authorList>
            <person name="Bernier A.-M."/>
            <person name="Burdz T."/>
            <person name="Wiebe D."/>
            <person name="Bernard K."/>
        </authorList>
    </citation>
    <scope>NUCLEOTIDE SEQUENCE [LARGE SCALE GENOMIC DNA]</scope>
    <source>
        <strain evidence="4 7">NML120146</strain>
    </source>
</reference>
<comment type="caution">
    <text evidence="5">The sequence shown here is derived from an EMBL/GenBank/DDBJ whole genome shotgun (WGS) entry which is preliminary data.</text>
</comment>
<feature type="domain" description="Serine dehydratase-like alpha subunit" evidence="3">
    <location>
        <begin position="90"/>
        <end position="428"/>
    </location>
</feature>
<name>A0A1E3ULK5_9FIRM</name>
<dbReference type="EMBL" id="MEHD01000032">
    <property type="protein sequence ID" value="ODR51655.1"/>
    <property type="molecule type" value="Genomic_DNA"/>
</dbReference>
<evidence type="ECO:0000313" key="6">
    <source>
        <dbReference type="Proteomes" id="UP000094271"/>
    </source>
</evidence>
<sequence length="441" mass="46474">MLEEERKQFYLKLLRSEISPALGCTEPAAAALCAAGAAEMLGEKVERAEIHVSEYILKNGMNVGIPGLDCTGLYMAGALGAVSAEPQKKLLVLSSLSEEQKQQAAELVRKERVSVTLKENVEKIYIAVKVYGQNHCAEAVIEGQHTRFIQKLKDGEVIWENTGNTGLPESTKKDADSLSPSDITMEEIWEFIQDTDSVSLAFLQEVIDVNMAIAEEGLRKDYGLHVGRGIIRNEKGSLIGRDIANTASFTTAAAVDARMAGCTKAVMSVAGSGNQGLTATIPVIVTANAIGSSTDKLYRSLALSILITIHAKQYIGRLSVLCGCSIASAIGVGGAMVFLYGGTLKNVYASVRTMTADISGMICDGAKPGCALKIATSVNAAARAAQLALNGIGATQQDGIVRGNVEETLENLGKLGNEGMSGTNGIILNMLLNKAAADLCS</sequence>
<dbReference type="HAMAP" id="MF_01845">
    <property type="entry name" value="UPF0597"/>
    <property type="match status" value="1"/>
</dbReference>
<comment type="similarity">
    <text evidence="1">Belongs to the UPF0597 family.</text>
</comment>
<keyword evidence="2" id="KW-1133">Transmembrane helix</keyword>
<gene>
    <name evidence="5" type="ORF">BEI59_05040</name>
    <name evidence="4" type="ORF">BEI63_20925</name>
</gene>
<dbReference type="Proteomes" id="UP000094869">
    <property type="component" value="Unassembled WGS sequence"/>
</dbReference>
<evidence type="ECO:0000313" key="4">
    <source>
        <dbReference type="EMBL" id="ODR51655.1"/>
    </source>
</evidence>
<dbReference type="EMBL" id="MEHA01000003">
    <property type="protein sequence ID" value="ODR53930.1"/>
    <property type="molecule type" value="Genomic_DNA"/>
</dbReference>
<evidence type="ECO:0000256" key="2">
    <source>
        <dbReference type="SAM" id="Phobius"/>
    </source>
</evidence>
<dbReference type="AlphaFoldDB" id="A0A1E3ULK5"/>
<dbReference type="PANTHER" id="PTHR30501">
    <property type="entry name" value="UPF0597 PROTEIN YHAM"/>
    <property type="match status" value="1"/>
</dbReference>
<dbReference type="PIRSF" id="PIRSF006054">
    <property type="entry name" value="UCP006054"/>
    <property type="match status" value="1"/>
</dbReference>
<dbReference type="InterPro" id="IPR021144">
    <property type="entry name" value="UPF0597"/>
</dbReference>
<keyword evidence="2" id="KW-0812">Transmembrane</keyword>
<accession>A0A1E3ULK5</accession>
<dbReference type="RefSeq" id="WP_069408486.1">
    <property type="nucleotide sequence ID" value="NZ_JAWYUW010000016.1"/>
</dbReference>
<protein>
    <recommendedName>
        <fullName evidence="1">UPF0597 protein BEI59_05040</fullName>
    </recommendedName>
</protein>
<proteinExistence type="inferred from homology"/>
<dbReference type="GO" id="GO:0019450">
    <property type="term" value="P:L-cysteine catabolic process to pyruvate"/>
    <property type="evidence" value="ECO:0007669"/>
    <property type="project" value="TreeGrafter"/>
</dbReference>
<dbReference type="InterPro" id="IPR005130">
    <property type="entry name" value="Ser_deHydtase-like_asu"/>
</dbReference>
<keyword evidence="7" id="KW-1185">Reference proteome</keyword>